<evidence type="ECO:0000313" key="2">
    <source>
        <dbReference type="Proteomes" id="UP000236738"/>
    </source>
</evidence>
<sequence>MFLGFMVNNAYMGKKQLEVKYDGKTYYGCCADCQKKVPTEETARTAYDPISKKPVDKSLAIIAKSDENDAVVYFENETNYKEYFQKN</sequence>
<organism evidence="1 2">
    <name type="scientific">Halpernia humi</name>
    <dbReference type="NCBI Taxonomy" id="493375"/>
    <lineage>
        <taxon>Bacteria</taxon>
        <taxon>Pseudomonadati</taxon>
        <taxon>Bacteroidota</taxon>
        <taxon>Flavobacteriia</taxon>
        <taxon>Flavobacteriales</taxon>
        <taxon>Weeksellaceae</taxon>
        <taxon>Chryseobacterium group</taxon>
        <taxon>Halpernia</taxon>
    </lineage>
</organism>
<evidence type="ECO:0008006" key="3">
    <source>
        <dbReference type="Google" id="ProtNLM"/>
    </source>
</evidence>
<evidence type="ECO:0000313" key="1">
    <source>
        <dbReference type="EMBL" id="SEG05029.1"/>
    </source>
</evidence>
<gene>
    <name evidence="1" type="ORF">SAMN05421847_1392</name>
</gene>
<reference evidence="2" key="1">
    <citation type="submission" date="2016-10" db="EMBL/GenBank/DDBJ databases">
        <authorList>
            <person name="Varghese N."/>
            <person name="Submissions S."/>
        </authorList>
    </citation>
    <scope>NUCLEOTIDE SEQUENCE [LARGE SCALE GENOMIC DNA]</scope>
    <source>
        <strain evidence="2">DSM 21580</strain>
    </source>
</reference>
<dbReference type="OrthoDB" id="1122197at2"/>
<dbReference type="AlphaFoldDB" id="A0A1H5WZD6"/>
<dbReference type="RefSeq" id="WP_103913362.1">
    <property type="nucleotide sequence ID" value="NZ_FNUS01000002.1"/>
</dbReference>
<protein>
    <recommendedName>
        <fullName evidence="3">TRASH domain-containing protein</fullName>
    </recommendedName>
</protein>
<name>A0A1H5WZD6_9FLAO</name>
<proteinExistence type="predicted"/>
<dbReference type="EMBL" id="FNUS01000002">
    <property type="protein sequence ID" value="SEG05029.1"/>
    <property type="molecule type" value="Genomic_DNA"/>
</dbReference>
<keyword evidence="2" id="KW-1185">Reference proteome</keyword>
<dbReference type="Proteomes" id="UP000236738">
    <property type="component" value="Unassembled WGS sequence"/>
</dbReference>
<accession>A0A1H5WZD6</accession>